<gene>
    <name evidence="1" type="ORF">GO493_18150</name>
</gene>
<dbReference type="AlphaFoldDB" id="A0A7K1U786"/>
<name>A0A7K1U786_9BACT</name>
<dbReference type="Proteomes" id="UP000461730">
    <property type="component" value="Unassembled WGS sequence"/>
</dbReference>
<accession>A0A7K1U786</accession>
<dbReference type="RefSeq" id="WP_157307637.1">
    <property type="nucleotide sequence ID" value="NZ_WRXN01000007.1"/>
</dbReference>
<evidence type="ECO:0000313" key="1">
    <source>
        <dbReference type="EMBL" id="MVT10200.1"/>
    </source>
</evidence>
<comment type="caution">
    <text evidence="1">The sequence shown here is derived from an EMBL/GenBank/DDBJ whole genome shotgun (WGS) entry which is preliminary data.</text>
</comment>
<sequence>MKQLLILIIILLRGLLPVMAQAGNGMERAALLLKKAEQSYRSKPLAFTVKFTYSNEHTPGNILDSLSGSVEMDGSKYWYLLDSTETISNGKYNIILFREDKQMLISPVRADSMAGQNPVAYSAALLLKAGATGCQISAEGRQKVLQVSFPETSEFKAVSIYIDTVVNRITTMRYLVKTTSLMDPGGDPQQLDGYEEYAIVKAVYYDYREIKPDSERFNERRFFTKEGDDYTPAAGYKEYRILFTTPKQ</sequence>
<protein>
    <recommendedName>
        <fullName evidence="3">Outer membrane lipoprotein-sorting protein</fullName>
    </recommendedName>
</protein>
<keyword evidence="2" id="KW-1185">Reference proteome</keyword>
<dbReference type="Gene3D" id="2.50.20.10">
    <property type="entry name" value="Lipoprotein localisation LolA/LolB/LppX"/>
    <property type="match status" value="1"/>
</dbReference>
<proteinExistence type="predicted"/>
<organism evidence="1 2">
    <name type="scientific">Chitinophaga tropicalis</name>
    <dbReference type="NCBI Taxonomy" id="2683588"/>
    <lineage>
        <taxon>Bacteria</taxon>
        <taxon>Pseudomonadati</taxon>
        <taxon>Bacteroidota</taxon>
        <taxon>Chitinophagia</taxon>
        <taxon>Chitinophagales</taxon>
        <taxon>Chitinophagaceae</taxon>
        <taxon>Chitinophaga</taxon>
    </lineage>
</organism>
<reference evidence="1 2" key="1">
    <citation type="submission" date="2019-12" db="EMBL/GenBank/DDBJ databases">
        <title>Chitinophaga sp. strain ysch24 (GDMCC 1.1355), whole genome shotgun sequence.</title>
        <authorList>
            <person name="Zhang X."/>
        </authorList>
    </citation>
    <scope>NUCLEOTIDE SEQUENCE [LARGE SCALE GENOMIC DNA]</scope>
    <source>
        <strain evidence="2">ysch24</strain>
    </source>
</reference>
<dbReference type="EMBL" id="WRXN01000007">
    <property type="protein sequence ID" value="MVT10200.1"/>
    <property type="molecule type" value="Genomic_DNA"/>
</dbReference>
<evidence type="ECO:0008006" key="3">
    <source>
        <dbReference type="Google" id="ProtNLM"/>
    </source>
</evidence>
<evidence type="ECO:0000313" key="2">
    <source>
        <dbReference type="Proteomes" id="UP000461730"/>
    </source>
</evidence>